<comment type="caution">
    <text evidence="1">The sequence shown here is derived from an EMBL/GenBank/DDBJ whole genome shotgun (WGS) entry which is preliminary data.</text>
</comment>
<reference evidence="1 2" key="1">
    <citation type="journal article" date="2013" name="Int. J. Syst. Evol. Microbiol.">
        <title>Marinicauda pacifica gen. nov., sp. nov., a prosthecate alphaproteobacterium of the family Hyphomonadaceae isolated from deep seawater.</title>
        <authorList>
            <person name="Zhang X.Y."/>
            <person name="Li G.W."/>
            <person name="Wang C.S."/>
            <person name="Zhang Y.J."/>
            <person name="Xu X.W."/>
            <person name="Li H."/>
            <person name="Liu A."/>
            <person name="Liu C."/>
            <person name="Xie B.B."/>
            <person name="Qin Q.L."/>
            <person name="Xu Z."/>
            <person name="Chen X.L."/>
            <person name="Zhou B.C."/>
            <person name="Zhang Y.Z."/>
        </authorList>
    </citation>
    <scope>NUCLEOTIDE SEQUENCE [LARGE SCALE GENOMIC DNA]</scope>
    <source>
        <strain evidence="1 2">P-1 km-3</strain>
    </source>
</reference>
<dbReference type="InterPro" id="IPR007459">
    <property type="entry name" value="DNA_pol3_chi"/>
</dbReference>
<accession>A0A4S2HFT8</accession>
<dbReference type="RefSeq" id="WP_135943898.1">
    <property type="nucleotide sequence ID" value="NZ_BMEI01000001.1"/>
</dbReference>
<sequence>MAELWFYHLEQASVDEALPELLTKLLARGGRAVVASQDEARLEALDAHLWTFRDDAFLPHGRDSEPQASRQPVLLSTETRNVNGASMLFLLDATPIEIETLADWDRVVVMFEARDEGGVSWARELWSAARKGDAEVSYWRQNDQGRWEKKA</sequence>
<dbReference type="Gene3D" id="3.40.50.10110">
    <property type="entry name" value="DNA polymerase III subunit chi"/>
    <property type="match status" value="1"/>
</dbReference>
<protein>
    <submittedName>
        <fullName evidence="1">DNA polymerase III subunit chi</fullName>
    </submittedName>
</protein>
<proteinExistence type="predicted"/>
<organism evidence="1 2">
    <name type="scientific">Marinicauda pacifica</name>
    <dbReference type="NCBI Taxonomy" id="1133559"/>
    <lineage>
        <taxon>Bacteria</taxon>
        <taxon>Pseudomonadati</taxon>
        <taxon>Pseudomonadota</taxon>
        <taxon>Alphaproteobacteria</taxon>
        <taxon>Maricaulales</taxon>
        <taxon>Maricaulaceae</taxon>
        <taxon>Marinicauda</taxon>
    </lineage>
</organism>
<dbReference type="Pfam" id="PF04364">
    <property type="entry name" value="DNA_pol3_chi"/>
    <property type="match status" value="1"/>
</dbReference>
<dbReference type="Proteomes" id="UP000305451">
    <property type="component" value="Unassembled WGS sequence"/>
</dbReference>
<dbReference type="OrthoDB" id="9795973at2"/>
<dbReference type="PANTHER" id="PTHR38767:SF1">
    <property type="entry name" value="DNA POLYMERASE III SUBUNIT CHI"/>
    <property type="match status" value="1"/>
</dbReference>
<dbReference type="GO" id="GO:0006260">
    <property type="term" value="P:DNA replication"/>
    <property type="evidence" value="ECO:0007669"/>
    <property type="project" value="InterPro"/>
</dbReference>
<dbReference type="GO" id="GO:0003677">
    <property type="term" value="F:DNA binding"/>
    <property type="evidence" value="ECO:0007669"/>
    <property type="project" value="InterPro"/>
</dbReference>
<dbReference type="PANTHER" id="PTHR38767">
    <property type="entry name" value="DNA POLYMERASE III SUBUNIT CHI"/>
    <property type="match status" value="1"/>
</dbReference>
<dbReference type="AlphaFoldDB" id="A0A4S2HFT8"/>
<dbReference type="GO" id="GO:0032298">
    <property type="term" value="P:positive regulation of DNA-templated DNA replication initiation"/>
    <property type="evidence" value="ECO:0007669"/>
    <property type="project" value="TreeGrafter"/>
</dbReference>
<dbReference type="EMBL" id="SRXV01000001">
    <property type="protein sequence ID" value="TGY94701.1"/>
    <property type="molecule type" value="Genomic_DNA"/>
</dbReference>
<keyword evidence="2" id="KW-1185">Reference proteome</keyword>
<dbReference type="GO" id="GO:0003887">
    <property type="term" value="F:DNA-directed DNA polymerase activity"/>
    <property type="evidence" value="ECO:0007669"/>
    <property type="project" value="InterPro"/>
</dbReference>
<evidence type="ECO:0000313" key="2">
    <source>
        <dbReference type="Proteomes" id="UP000305451"/>
    </source>
</evidence>
<evidence type="ECO:0000313" key="1">
    <source>
        <dbReference type="EMBL" id="TGY94701.1"/>
    </source>
</evidence>
<name>A0A4S2HFT8_9PROT</name>
<gene>
    <name evidence="1" type="ORF">E5162_05365</name>
</gene>
<dbReference type="SUPFAM" id="SSF102400">
    <property type="entry name" value="DNA polymerase III chi subunit"/>
    <property type="match status" value="1"/>
</dbReference>
<dbReference type="NCBIfam" id="NF004347">
    <property type="entry name" value="PRK05728.1-4"/>
    <property type="match status" value="1"/>
</dbReference>
<dbReference type="InterPro" id="IPR036768">
    <property type="entry name" value="PolIII_chi_sf"/>
</dbReference>